<dbReference type="RefSeq" id="WP_129060617.1">
    <property type="nucleotide sequence ID" value="NZ_NXIE01000001.1"/>
</dbReference>
<name>A0A4Q1B5R5_9BACT</name>
<keyword evidence="3" id="KW-1185">Reference proteome</keyword>
<feature type="transmembrane region" description="Helical" evidence="1">
    <location>
        <begin position="85"/>
        <end position="106"/>
    </location>
</feature>
<dbReference type="EMBL" id="NXIE01000001">
    <property type="protein sequence ID" value="RXK14477.1"/>
    <property type="molecule type" value="Genomic_DNA"/>
</dbReference>
<sequence>MNTLFTFYIFIIMLGITLIHIYWYKGGYWPGENKQDFIDKVIGREVSLPGKGMYTFVIICFFIMAIFPITVYYKINIGINTYEKYFFLAFGVIFTLRALGMFIPVLAKRATKIFLEYNKKYYAPLCITLAIAYFGLYYLNL</sequence>
<evidence type="ECO:0000313" key="3">
    <source>
        <dbReference type="Proteomes" id="UP000289718"/>
    </source>
</evidence>
<keyword evidence="1" id="KW-0812">Transmembrane</keyword>
<dbReference type="OrthoDB" id="344976at2"/>
<dbReference type="AlphaFoldDB" id="A0A4Q1B5R5"/>
<keyword evidence="1" id="KW-0472">Membrane</keyword>
<accession>A0A4Q1B5R5</accession>
<dbReference type="Proteomes" id="UP000289718">
    <property type="component" value="Unassembled WGS sequence"/>
</dbReference>
<reference evidence="2 3" key="1">
    <citation type="submission" date="2017-09" db="EMBL/GenBank/DDBJ databases">
        <title>Genomics of the genus Arcobacter.</title>
        <authorList>
            <person name="Perez-Cataluna A."/>
            <person name="Figueras M.J."/>
            <person name="Salas-Masso N."/>
        </authorList>
    </citation>
    <scope>NUCLEOTIDE SEQUENCE [LARGE SCALE GENOMIC DNA]</scope>
    <source>
        <strain evidence="2 3">F156-34</strain>
    </source>
</reference>
<evidence type="ECO:0008006" key="4">
    <source>
        <dbReference type="Google" id="ProtNLM"/>
    </source>
</evidence>
<evidence type="ECO:0000256" key="1">
    <source>
        <dbReference type="SAM" id="Phobius"/>
    </source>
</evidence>
<dbReference type="Pfam" id="PF13160">
    <property type="entry name" value="DUF3995"/>
    <property type="match status" value="1"/>
</dbReference>
<feature type="transmembrane region" description="Helical" evidence="1">
    <location>
        <begin position="7"/>
        <end position="24"/>
    </location>
</feature>
<keyword evidence="1" id="KW-1133">Transmembrane helix</keyword>
<evidence type="ECO:0000313" key="2">
    <source>
        <dbReference type="EMBL" id="RXK14477.1"/>
    </source>
</evidence>
<feature type="transmembrane region" description="Helical" evidence="1">
    <location>
        <begin position="121"/>
        <end position="139"/>
    </location>
</feature>
<gene>
    <name evidence="2" type="ORF">CP965_03240</name>
</gene>
<organism evidence="2 3">
    <name type="scientific">Halarcobacter mediterraneus</name>
    <dbReference type="NCBI Taxonomy" id="2023153"/>
    <lineage>
        <taxon>Bacteria</taxon>
        <taxon>Pseudomonadati</taxon>
        <taxon>Campylobacterota</taxon>
        <taxon>Epsilonproteobacteria</taxon>
        <taxon>Campylobacterales</taxon>
        <taxon>Arcobacteraceae</taxon>
        <taxon>Halarcobacter</taxon>
    </lineage>
</organism>
<feature type="transmembrane region" description="Helical" evidence="1">
    <location>
        <begin position="53"/>
        <end position="73"/>
    </location>
</feature>
<comment type="caution">
    <text evidence="2">The sequence shown here is derived from an EMBL/GenBank/DDBJ whole genome shotgun (WGS) entry which is preliminary data.</text>
</comment>
<dbReference type="InterPro" id="IPR025058">
    <property type="entry name" value="DUF3995"/>
</dbReference>
<protein>
    <recommendedName>
        <fullName evidence="4">DUF3995 domain-containing protein</fullName>
    </recommendedName>
</protein>
<proteinExistence type="predicted"/>